<dbReference type="AlphaFoldDB" id="T5LSA7"/>
<dbReference type="Proteomes" id="UP000004668">
    <property type="component" value="Unassembled WGS sequence"/>
</dbReference>
<name>T5LSA7_ACTVI</name>
<gene>
    <name evidence="1" type="ORF">HMPREF0059_02723</name>
</gene>
<dbReference type="HOGENOM" id="CLU_2630182_0_0_11"/>
<dbReference type="EMBL" id="ACRE02000002">
    <property type="protein sequence ID" value="EQM96900.1"/>
    <property type="molecule type" value="Genomic_DNA"/>
</dbReference>
<accession>T5LSA7</accession>
<evidence type="ECO:0000313" key="1">
    <source>
        <dbReference type="EMBL" id="EQM96900.1"/>
    </source>
</evidence>
<reference evidence="2" key="1">
    <citation type="submission" date="2010-02" db="EMBL/GenBank/DDBJ databases">
        <title>The Genome Sequence of Prevotella oris strain C735.</title>
        <authorList>
            <consortium name="The Broad Institute Genome Sequencing Platform"/>
            <person name="Ward D."/>
            <person name="Feldgarden M."/>
            <person name="Earl A."/>
            <person name="Young S.K."/>
            <person name="Zeng Q."/>
            <person name="Koehrsen M."/>
            <person name="Alvarado L."/>
            <person name="Berlin A."/>
            <person name="Bochicchio J."/>
            <person name="Borenstein D."/>
            <person name="Chapman S.B."/>
            <person name="Chen Z."/>
            <person name="Engels R."/>
            <person name="Freedman E."/>
            <person name="Gellesch M."/>
            <person name="Goldberg J."/>
            <person name="Griggs A."/>
            <person name="Gujja S."/>
            <person name="Heilman E."/>
            <person name="Heiman D."/>
            <person name="Hepburn T."/>
            <person name="Howarth C."/>
            <person name="Jen D."/>
            <person name="Larson L."/>
            <person name="Mehta T."/>
            <person name="Park D."/>
            <person name="Pearson M."/>
            <person name="Roberts A."/>
            <person name="Saif S."/>
            <person name="Shea T."/>
            <person name="Shenoy N."/>
            <person name="Sisk P."/>
            <person name="Stolte C."/>
            <person name="Sykes S."/>
            <person name="Thomson T."/>
            <person name="Walk T."/>
            <person name="White J."/>
            <person name="Yandava C."/>
            <person name="Sibley C.D."/>
            <person name="Field T.R."/>
            <person name="Grinwis M."/>
            <person name="Eshaghurshan C.S."/>
            <person name="Surette M.G."/>
            <person name="Haas B."/>
            <person name="Nusbaum C."/>
            <person name="Birren B."/>
        </authorList>
    </citation>
    <scope>NUCLEOTIDE SEQUENCE [LARGE SCALE GENOMIC DNA]</scope>
    <source>
        <strain evidence="2">C505</strain>
    </source>
</reference>
<sequence length="77" mass="8680">MGIRGKGLILVTVHEYDKECVITINPIWESLRDLILRALSKKYGLQFDVKRGASLKLTDNLVLLLREADGRLKEDGA</sequence>
<protein>
    <submittedName>
        <fullName evidence="1">Uncharacterized protein</fullName>
    </submittedName>
</protein>
<organism evidence="1 2">
    <name type="scientific">Actinomyces viscosus C505</name>
    <dbReference type="NCBI Taxonomy" id="562973"/>
    <lineage>
        <taxon>Bacteria</taxon>
        <taxon>Bacillati</taxon>
        <taxon>Actinomycetota</taxon>
        <taxon>Actinomycetes</taxon>
        <taxon>Actinomycetales</taxon>
        <taxon>Actinomycetaceae</taxon>
        <taxon>Actinomyces</taxon>
    </lineage>
</organism>
<comment type="caution">
    <text evidence="1">The sequence shown here is derived from an EMBL/GenBank/DDBJ whole genome shotgun (WGS) entry which is preliminary data.</text>
</comment>
<evidence type="ECO:0000313" key="2">
    <source>
        <dbReference type="Proteomes" id="UP000004668"/>
    </source>
</evidence>
<reference evidence="1 2" key="2">
    <citation type="submission" date="2011-10" db="EMBL/GenBank/DDBJ databases">
        <title>The Genome Sequence of Actinomyces viscosus C505.</title>
        <authorList>
            <consortium name="The Broad Institute Genome Sequencing Platform"/>
            <consortium name="The Broad Institute Genome Sequencing Center for Infectious Disease"/>
            <person name="Earl A."/>
            <person name="Ward D."/>
            <person name="Feldgarden M."/>
            <person name="Gevers D."/>
            <person name="Sibley C.D."/>
            <person name="Field T.R."/>
            <person name="Grinwis M."/>
            <person name="Eshaghurshan C.S."/>
            <person name="Surette M.G."/>
            <person name="Young S.K."/>
            <person name="Zeng Q."/>
            <person name="Gargeya S."/>
            <person name="Fitzgerald M."/>
            <person name="Haas B."/>
            <person name="Abouelleil A."/>
            <person name="Alvarado L."/>
            <person name="Arachchi H.M."/>
            <person name="Berlin A."/>
            <person name="Brown A."/>
            <person name="Chapman S.B."/>
            <person name="Chen Z."/>
            <person name="Dunbar C."/>
            <person name="Freedman E."/>
            <person name="Gearin G."/>
            <person name="Goldberg J."/>
            <person name="Griggs A."/>
            <person name="Gujja S."/>
            <person name="Heiman D."/>
            <person name="Howarth C."/>
            <person name="Larson L."/>
            <person name="Lui A."/>
            <person name="MacDonald P.J.P."/>
            <person name="Montmayeur A."/>
            <person name="Murphy C."/>
            <person name="Neiman D."/>
            <person name="Pearson M."/>
            <person name="Priest M."/>
            <person name="Roberts A."/>
            <person name="Saif S."/>
            <person name="Shea T."/>
            <person name="Shenoy N."/>
            <person name="Sisk P."/>
            <person name="Stolte C."/>
            <person name="Sykes S."/>
            <person name="Wortman J."/>
            <person name="Nusbaum C."/>
            <person name="Birren B."/>
        </authorList>
    </citation>
    <scope>NUCLEOTIDE SEQUENCE [LARGE SCALE GENOMIC DNA]</scope>
    <source>
        <strain evidence="1 2">C505</strain>
    </source>
</reference>
<proteinExistence type="predicted"/>